<evidence type="ECO:0008006" key="4">
    <source>
        <dbReference type="Google" id="ProtNLM"/>
    </source>
</evidence>
<feature type="signal peptide" evidence="1">
    <location>
        <begin position="1"/>
        <end position="26"/>
    </location>
</feature>
<accession>A0A3T0E6Q7</accession>
<dbReference type="PROSITE" id="PS51257">
    <property type="entry name" value="PROKAR_LIPOPROTEIN"/>
    <property type="match status" value="1"/>
</dbReference>
<dbReference type="KEGG" id="gak:X907_0338"/>
<evidence type="ECO:0000313" key="3">
    <source>
        <dbReference type="Proteomes" id="UP000286954"/>
    </source>
</evidence>
<protein>
    <recommendedName>
        <fullName evidence="4">Aspartyl-tRNA synthetase</fullName>
    </recommendedName>
</protein>
<dbReference type="Pfam" id="PF06347">
    <property type="entry name" value="SH3_4"/>
    <property type="match status" value="2"/>
</dbReference>
<dbReference type="EMBL" id="CP018911">
    <property type="protein sequence ID" value="AZU02886.1"/>
    <property type="molecule type" value="Genomic_DNA"/>
</dbReference>
<evidence type="ECO:0000313" key="2">
    <source>
        <dbReference type="EMBL" id="AZU02886.1"/>
    </source>
</evidence>
<organism evidence="2 3">
    <name type="scientific">Glycocaulis alkaliphilus</name>
    <dbReference type="NCBI Taxonomy" id="1434191"/>
    <lineage>
        <taxon>Bacteria</taxon>
        <taxon>Pseudomonadati</taxon>
        <taxon>Pseudomonadota</taxon>
        <taxon>Alphaproteobacteria</taxon>
        <taxon>Maricaulales</taxon>
        <taxon>Maricaulaceae</taxon>
        <taxon>Glycocaulis</taxon>
    </lineage>
</organism>
<feature type="chain" id="PRO_5019462695" description="Aspartyl-tRNA synthetase" evidence="1">
    <location>
        <begin position="27"/>
        <end position="198"/>
    </location>
</feature>
<dbReference type="Proteomes" id="UP000286954">
    <property type="component" value="Chromosome"/>
</dbReference>
<keyword evidence="1" id="KW-0732">Signal</keyword>
<gene>
    <name evidence="2" type="ORF">X907_0338</name>
</gene>
<keyword evidence="3" id="KW-1185">Reference proteome</keyword>
<dbReference type="AlphaFoldDB" id="A0A3T0E6Q7"/>
<proteinExistence type="predicted"/>
<sequence length="198" mass="21645">MMIRFALAPVLVAVTAALSAAAPAWAQACDTPSGQPVPRFVTLRFSEVRGRIGPSTSHPVRWEYRRQGLPVEIVAETPDWRRVRDPQGEESWMHRRTLSGRRAVHVIEETGLHTRPDVESPETARAEPGAILWLERCRSGWCRLESDGIRGWVIAAHLWGTYAYEQAAAPDPESAAGPPCHGARSVAQEAAVQGAAGL</sequence>
<reference evidence="2 3" key="1">
    <citation type="submission" date="2016-12" db="EMBL/GenBank/DDBJ databases">
        <title>The genome of dimorphic prosthecate Glycocaulis alkaliphilus 6b-8t, isolated from crude oil dictates its adaptability in petroleum environments.</title>
        <authorList>
            <person name="Wu X.-L."/>
            <person name="Geng S."/>
        </authorList>
    </citation>
    <scope>NUCLEOTIDE SEQUENCE [LARGE SCALE GENOMIC DNA]</scope>
    <source>
        <strain evidence="2 3">6B-8</strain>
    </source>
</reference>
<dbReference type="InterPro" id="IPR010466">
    <property type="entry name" value="DUF1058"/>
</dbReference>
<evidence type="ECO:0000256" key="1">
    <source>
        <dbReference type="SAM" id="SignalP"/>
    </source>
</evidence>
<dbReference type="Gene3D" id="2.30.30.40">
    <property type="entry name" value="SH3 Domains"/>
    <property type="match status" value="1"/>
</dbReference>
<name>A0A3T0E6Q7_9PROT</name>